<sequence length="306" mass="32868">MEKHNMRTLQVLSLLVLVLVQHQAECAVKCDSTVACFPMSAPSCTRGNNINLRFFMEAAEGYEDSTIEDITSPFSNRTITYAFCPRVDELQAFNLTSAPMYASINHTSVQNSTNYTYFVDSVNDTYVSAYGFGGSLSVAVPAPNTSSQVMIVTNGTYQCDNEPNAILLVDFLVFQISLTSGVFTYPGAVAPQENVTEGVSAQPQGVGFQPTCTGGLCQLDATLPCIGDPGIQNCARCYKNSADVLNKTVQIWVSYYGTDNNGRTLLSGSSNPLNFRKYAGASVYSTLSSSLDKVSNGASLDPSLSP</sequence>
<evidence type="ECO:0008006" key="5">
    <source>
        <dbReference type="Google" id="ProtNLM"/>
    </source>
</evidence>
<keyword evidence="1" id="KW-0732">Signal</keyword>
<feature type="chain" id="PRO_5014300128" description="Membrane-associated protein" evidence="1">
    <location>
        <begin position="27"/>
        <end position="306"/>
    </location>
</feature>
<organism evidence="2">
    <name type="scientific">Bodo saltans</name>
    <name type="common">Flagellated protozoan</name>
    <dbReference type="NCBI Taxonomy" id="75058"/>
    <lineage>
        <taxon>Eukaryota</taxon>
        <taxon>Discoba</taxon>
        <taxon>Euglenozoa</taxon>
        <taxon>Kinetoplastea</taxon>
        <taxon>Metakinetoplastina</taxon>
        <taxon>Eubodonida</taxon>
        <taxon>Bodonidae</taxon>
        <taxon>Bodo</taxon>
    </lineage>
</organism>
<reference evidence="3" key="2">
    <citation type="submission" date="2015-09" db="EMBL/GenBank/DDBJ databases">
        <authorList>
            <person name="Jackson K.R."/>
            <person name="Lunt B.L."/>
            <person name="Fisher J.N.B."/>
            <person name="Gardner A.V."/>
            <person name="Bailey M.E."/>
            <person name="Deus L.M."/>
            <person name="Earl A.S."/>
            <person name="Gibby P.D."/>
            <person name="Hartmann K.A."/>
            <person name="Liu J.E."/>
            <person name="Manci A.M."/>
            <person name="Nielsen D.A."/>
            <person name="Solomon M.B."/>
            <person name="Breakwell D.P."/>
            <person name="Burnett S.H."/>
            <person name="Grose J.H."/>
        </authorList>
    </citation>
    <scope>NUCLEOTIDE SEQUENCE [LARGE SCALE GENOMIC DNA]</scope>
    <source>
        <strain evidence="3">Lake Konstanz</strain>
    </source>
</reference>
<evidence type="ECO:0000313" key="4">
    <source>
        <dbReference type="Proteomes" id="UP000051952"/>
    </source>
</evidence>
<proteinExistence type="predicted"/>
<dbReference type="Proteomes" id="UP000051952">
    <property type="component" value="Unassembled WGS sequence"/>
</dbReference>
<feature type="signal peptide" evidence="1">
    <location>
        <begin position="1"/>
        <end position="26"/>
    </location>
</feature>
<dbReference type="EMBL" id="FJ168550">
    <property type="protein sequence ID" value="ACI15949.1"/>
    <property type="molecule type" value="Genomic_DNA"/>
</dbReference>
<name>B6DTB5_BODSA</name>
<dbReference type="OMA" id="RMNLRFM"/>
<dbReference type="OrthoDB" id="271973at2759"/>
<reference evidence="2" key="1">
    <citation type="submission" date="2008-08" db="EMBL/GenBank/DDBJ databases">
        <title>Insights into the genome sequence of a free-living kinetoplastid: Bodo saltans (Kinetoplastida: Euglenozoa).</title>
        <authorList>
            <person name="Jackson A.P."/>
            <person name="Quail M.A."/>
            <person name="Berriman M."/>
        </authorList>
    </citation>
    <scope>NUCLEOTIDE SEQUENCE</scope>
    <source>
        <strain evidence="2">Lake Konstanz</strain>
    </source>
</reference>
<dbReference type="AlphaFoldDB" id="B6DTB5"/>
<evidence type="ECO:0000256" key="1">
    <source>
        <dbReference type="SAM" id="SignalP"/>
    </source>
</evidence>
<reference evidence="4" key="3">
    <citation type="submission" date="2015-09" db="EMBL/GenBank/DDBJ databases">
        <authorList>
            <consortium name="Pathogen Informatics"/>
        </authorList>
    </citation>
    <scope>NUCLEOTIDE SEQUENCE [LARGE SCALE GENOMIC DNA]</scope>
    <source>
        <strain evidence="4">Lake Konstanz</strain>
    </source>
</reference>
<dbReference type="EMBL" id="CYKH01000420">
    <property type="protein sequence ID" value="CUF84094.1"/>
    <property type="molecule type" value="Genomic_DNA"/>
</dbReference>
<accession>B6DTB5</accession>
<dbReference type="VEuPathDB" id="TriTrypDB:BSAL_66230"/>
<protein>
    <recommendedName>
        <fullName evidence="5">Membrane-associated protein</fullName>
    </recommendedName>
</protein>
<gene>
    <name evidence="3" type="ORF">BSAL_66230</name>
</gene>
<keyword evidence="4" id="KW-1185">Reference proteome</keyword>
<evidence type="ECO:0000313" key="2">
    <source>
        <dbReference type="EMBL" id="ACI15949.1"/>
    </source>
</evidence>
<evidence type="ECO:0000313" key="3">
    <source>
        <dbReference type="EMBL" id="CUF84094.1"/>
    </source>
</evidence>